<dbReference type="eggNOG" id="COG2010">
    <property type="taxonomic scope" value="Bacteria"/>
</dbReference>
<dbReference type="Pfam" id="PF11821">
    <property type="entry name" value="ActD"/>
    <property type="match status" value="1"/>
</dbReference>
<evidence type="ECO:0008006" key="4">
    <source>
        <dbReference type="Google" id="ProtNLM"/>
    </source>
</evidence>
<keyword evidence="1" id="KW-0812">Transmembrane</keyword>
<dbReference type="PANTHER" id="PTHR40394">
    <property type="entry name" value="LIPOPROTEIN-RELATED"/>
    <property type="match status" value="1"/>
</dbReference>
<keyword evidence="3" id="KW-1185">Reference proteome</keyword>
<evidence type="ECO:0000256" key="1">
    <source>
        <dbReference type="SAM" id="Phobius"/>
    </source>
</evidence>
<dbReference type="RefSeq" id="WP_015470215.1">
    <property type="nucleotide sequence ID" value="NC_020813.1"/>
</dbReference>
<sequence length="175" mass="19115">MAKKALGGMAGIFLEEHKVLAAARRVRESGFVKFDAITPYPVHGMEEACGIKRSWIPYVTFIAGSVGLIAALALVYYTSVVDWAINVGGKPMFSLPAFVPIMFELTILFAALASVAAMFIVTGMPKIDPPVIDKDLTCHKFAIFIPENDVGYNQERVEKLLTDLGADEVKKVAEY</sequence>
<dbReference type="EMBL" id="CP003537">
    <property type="protein sequence ID" value="AGH95725.1"/>
    <property type="molecule type" value="Genomic_DNA"/>
</dbReference>
<gene>
    <name evidence="2" type="ORF">A11Q_1509</name>
</gene>
<dbReference type="OrthoDB" id="5293339at2"/>
<evidence type="ECO:0000313" key="3">
    <source>
        <dbReference type="Proteomes" id="UP000012040"/>
    </source>
</evidence>
<dbReference type="AlphaFoldDB" id="M4VB70"/>
<feature type="transmembrane region" description="Helical" evidence="1">
    <location>
        <begin position="97"/>
        <end position="121"/>
    </location>
</feature>
<proteinExistence type="predicted"/>
<keyword evidence="1" id="KW-0472">Membrane</keyword>
<dbReference type="Proteomes" id="UP000012040">
    <property type="component" value="Chromosome"/>
</dbReference>
<feature type="transmembrane region" description="Helical" evidence="1">
    <location>
        <begin position="55"/>
        <end position="77"/>
    </location>
</feature>
<dbReference type="HOGENOM" id="CLU_094965_0_0_7"/>
<dbReference type="InterPro" id="IPR021776">
    <property type="entry name" value="ActD"/>
</dbReference>
<accession>M4VB70</accession>
<dbReference type="STRING" id="1184267.A11Q_1509"/>
<organism evidence="2 3">
    <name type="scientific">Pseudobdellovibrio exovorus JSS</name>
    <dbReference type="NCBI Taxonomy" id="1184267"/>
    <lineage>
        <taxon>Bacteria</taxon>
        <taxon>Pseudomonadati</taxon>
        <taxon>Bdellovibrionota</taxon>
        <taxon>Bdellovibrionia</taxon>
        <taxon>Bdellovibrionales</taxon>
        <taxon>Pseudobdellovibrionaceae</taxon>
        <taxon>Pseudobdellovibrio</taxon>
    </lineage>
</organism>
<evidence type="ECO:0000313" key="2">
    <source>
        <dbReference type="EMBL" id="AGH95725.1"/>
    </source>
</evidence>
<protein>
    <recommendedName>
        <fullName evidence="4">DUF3341 domain-containing protein</fullName>
    </recommendedName>
</protein>
<keyword evidence="1" id="KW-1133">Transmembrane helix</keyword>
<dbReference type="PATRIC" id="fig|1184267.3.peg.1526"/>
<dbReference type="PANTHER" id="PTHR40394:SF2">
    <property type="entry name" value="QUINOL:CYTOCHROME C OXIDOREDUCTASE MEMBRANE PROTEIN"/>
    <property type="match status" value="1"/>
</dbReference>
<dbReference type="KEGG" id="bex:A11Q_1509"/>
<reference evidence="2 3" key="1">
    <citation type="journal article" date="2013" name="ISME J.">
        <title>By their genes ye shall know them: genomic signatures of predatory bacteria.</title>
        <authorList>
            <person name="Pasternak Z."/>
            <person name="Pietrokovski S."/>
            <person name="Rotem O."/>
            <person name="Gophna U."/>
            <person name="Lurie-Weinberger M.N."/>
            <person name="Jurkevitch E."/>
        </authorList>
    </citation>
    <scope>NUCLEOTIDE SEQUENCE [LARGE SCALE GENOMIC DNA]</scope>
    <source>
        <strain evidence="2 3">JSS</strain>
    </source>
</reference>
<name>M4VB70_9BACT</name>